<dbReference type="CDD" id="cd00267">
    <property type="entry name" value="ABC_ATPase"/>
    <property type="match status" value="1"/>
</dbReference>
<dbReference type="InterPro" id="IPR003959">
    <property type="entry name" value="ATPase_AAA_core"/>
</dbReference>
<keyword evidence="4" id="KW-1185">Reference proteome</keyword>
<dbReference type="OrthoDB" id="9801813at2"/>
<evidence type="ECO:0000313" key="3">
    <source>
        <dbReference type="EMBL" id="QDT21412.1"/>
    </source>
</evidence>
<accession>A0A517PPV6</accession>
<dbReference type="Gene3D" id="3.40.50.300">
    <property type="entry name" value="P-loop containing nucleotide triphosphate hydrolases"/>
    <property type="match status" value="1"/>
</dbReference>
<dbReference type="PANTHER" id="PTHR32182">
    <property type="entry name" value="DNA REPLICATION AND REPAIR PROTEIN RECF"/>
    <property type="match status" value="1"/>
</dbReference>
<gene>
    <name evidence="3" type="ORF">HG66A1_32130</name>
</gene>
<dbReference type="InterPro" id="IPR027417">
    <property type="entry name" value="P-loop_NTPase"/>
</dbReference>
<dbReference type="RefSeq" id="WP_145185700.1">
    <property type="nucleotide sequence ID" value="NZ_CP036266.1"/>
</dbReference>
<evidence type="ECO:0000259" key="1">
    <source>
        <dbReference type="Pfam" id="PF13304"/>
    </source>
</evidence>
<dbReference type="SUPFAM" id="SSF52540">
    <property type="entry name" value="P-loop containing nucleoside triphosphate hydrolases"/>
    <property type="match status" value="1"/>
</dbReference>
<dbReference type="Proteomes" id="UP000320421">
    <property type="component" value="Chromosome"/>
</dbReference>
<name>A0A517PPV6_9PLAN</name>
<feature type="domain" description="ATPase AAA-type core" evidence="1">
    <location>
        <begin position="21"/>
        <end position="247"/>
    </location>
</feature>
<dbReference type="Pfam" id="PF13304">
    <property type="entry name" value="AAA_21"/>
    <property type="match status" value="1"/>
</dbReference>
<dbReference type="GO" id="GO:0005524">
    <property type="term" value="F:ATP binding"/>
    <property type="evidence" value="ECO:0007669"/>
    <property type="project" value="InterPro"/>
</dbReference>
<protein>
    <recommendedName>
        <fullName evidence="5">DUF4435 domain-containing protein</fullName>
    </recommendedName>
</protein>
<sequence length="554" mass="63445">MAKISIPRKDATEELEFDSLVIVGANGSGKSRLGIQIEENHENVHRISAQRSLVFKDEIDVRSASAAESLYRYGYYGDNTSASEADRLNIAKQQRRNRRWKNRPASHLLDDFDHLLSLLIANEYLQSAIFKQQYKAGQRPDEYPESQLDRVLKIWHTIMPHRHLNVADNRLQATNKDDSYHGLDMSDGERVAFYLIAQAMCAPENCIIIIDEPELHLHKAIQSKLWDAIEAERSDCSIVYVTHDLEFAASRVNSSIIWVKEFDGKEWDWEAVSDVDGFPREMMLEILGSRKPVLFVEGTRSSIDTQLYRRIYPDFHVIAREGCTKVIESTRALRRAEGFHSQEVFGIIDRDFRAEEDIAGLLKDWVYVTSVAEAENGICLPIVIKCAARHFRKVDDAEVMRSVVDAAFVRLSQQLNHQVKEKASQEIRHAFSKFSSKNITDREGFEASVTDFKVSIDAIKFYDEAYHEYKKVIDAKDYSGLLRIFNNKGLEDVVAREIGFSNKQNYREWVIAEIDLANISENPSELGKEILEGLREEFPEIVMESTQETGGINV</sequence>
<evidence type="ECO:0000313" key="4">
    <source>
        <dbReference type="Proteomes" id="UP000320421"/>
    </source>
</evidence>
<dbReference type="InterPro" id="IPR029492">
    <property type="entry name" value="DUF4435"/>
</dbReference>
<dbReference type="EMBL" id="CP036266">
    <property type="protein sequence ID" value="QDT21412.1"/>
    <property type="molecule type" value="Genomic_DNA"/>
</dbReference>
<dbReference type="GO" id="GO:0016887">
    <property type="term" value="F:ATP hydrolysis activity"/>
    <property type="evidence" value="ECO:0007669"/>
    <property type="project" value="InterPro"/>
</dbReference>
<evidence type="ECO:0000259" key="2">
    <source>
        <dbReference type="Pfam" id="PF14491"/>
    </source>
</evidence>
<dbReference type="AlphaFoldDB" id="A0A517PPV6"/>
<feature type="domain" description="DUF4435" evidence="2">
    <location>
        <begin position="290"/>
        <end position="421"/>
    </location>
</feature>
<dbReference type="PANTHER" id="PTHR32182:SF22">
    <property type="entry name" value="ATP-DEPENDENT ENDONUCLEASE, OLD FAMILY-RELATED"/>
    <property type="match status" value="1"/>
</dbReference>
<dbReference type="GO" id="GO:0000731">
    <property type="term" value="P:DNA synthesis involved in DNA repair"/>
    <property type="evidence" value="ECO:0007669"/>
    <property type="project" value="TreeGrafter"/>
</dbReference>
<dbReference type="Pfam" id="PF14491">
    <property type="entry name" value="DUF4435"/>
    <property type="match status" value="1"/>
</dbReference>
<organism evidence="3 4">
    <name type="scientific">Gimesia chilikensis</name>
    <dbReference type="NCBI Taxonomy" id="2605989"/>
    <lineage>
        <taxon>Bacteria</taxon>
        <taxon>Pseudomonadati</taxon>
        <taxon>Planctomycetota</taxon>
        <taxon>Planctomycetia</taxon>
        <taxon>Planctomycetales</taxon>
        <taxon>Planctomycetaceae</taxon>
        <taxon>Gimesia</taxon>
    </lineage>
</organism>
<reference evidence="3 4" key="1">
    <citation type="submission" date="2019-02" db="EMBL/GenBank/DDBJ databases">
        <title>Deep-cultivation of Planctomycetes and their phenomic and genomic characterization uncovers novel biology.</title>
        <authorList>
            <person name="Wiegand S."/>
            <person name="Jogler M."/>
            <person name="Boedeker C."/>
            <person name="Pinto D."/>
            <person name="Vollmers J."/>
            <person name="Rivas-Marin E."/>
            <person name="Kohn T."/>
            <person name="Peeters S.H."/>
            <person name="Heuer A."/>
            <person name="Rast P."/>
            <person name="Oberbeckmann S."/>
            <person name="Bunk B."/>
            <person name="Jeske O."/>
            <person name="Meyerdierks A."/>
            <person name="Storesund J.E."/>
            <person name="Kallscheuer N."/>
            <person name="Luecker S."/>
            <person name="Lage O.M."/>
            <person name="Pohl T."/>
            <person name="Merkel B.J."/>
            <person name="Hornburger P."/>
            <person name="Mueller R.-W."/>
            <person name="Bruemmer F."/>
            <person name="Labrenz M."/>
            <person name="Spormann A.M."/>
            <person name="Op den Camp H."/>
            <person name="Overmann J."/>
            <person name="Amann R."/>
            <person name="Jetten M.S.M."/>
            <person name="Mascher T."/>
            <person name="Medema M.H."/>
            <person name="Devos D.P."/>
            <person name="Kaster A.-K."/>
            <person name="Ovreas L."/>
            <person name="Rohde M."/>
            <person name="Galperin M.Y."/>
            <person name="Jogler C."/>
        </authorList>
    </citation>
    <scope>NUCLEOTIDE SEQUENCE [LARGE SCALE GENOMIC DNA]</scope>
    <source>
        <strain evidence="3 4">HG66A1</strain>
    </source>
</reference>
<evidence type="ECO:0008006" key="5">
    <source>
        <dbReference type="Google" id="ProtNLM"/>
    </source>
</evidence>
<proteinExistence type="predicted"/>
<dbReference type="GO" id="GO:0006302">
    <property type="term" value="P:double-strand break repair"/>
    <property type="evidence" value="ECO:0007669"/>
    <property type="project" value="TreeGrafter"/>
</dbReference>